<name>A0A498KM63_MALDO</name>
<dbReference type="AlphaFoldDB" id="A0A498KM63"/>
<evidence type="ECO:0000313" key="1">
    <source>
        <dbReference type="EMBL" id="RXI06845.1"/>
    </source>
</evidence>
<evidence type="ECO:0000313" key="2">
    <source>
        <dbReference type="Proteomes" id="UP000290289"/>
    </source>
</evidence>
<comment type="caution">
    <text evidence="1">The sequence shown here is derived from an EMBL/GenBank/DDBJ whole genome shotgun (WGS) entry which is preliminary data.</text>
</comment>
<dbReference type="Proteomes" id="UP000290289">
    <property type="component" value="Chromosome 2"/>
</dbReference>
<dbReference type="EMBL" id="RDQH01000328">
    <property type="protein sequence ID" value="RXI06845.1"/>
    <property type="molecule type" value="Genomic_DNA"/>
</dbReference>
<organism evidence="1 2">
    <name type="scientific">Malus domestica</name>
    <name type="common">Apple</name>
    <name type="synonym">Pyrus malus</name>
    <dbReference type="NCBI Taxonomy" id="3750"/>
    <lineage>
        <taxon>Eukaryota</taxon>
        <taxon>Viridiplantae</taxon>
        <taxon>Streptophyta</taxon>
        <taxon>Embryophyta</taxon>
        <taxon>Tracheophyta</taxon>
        <taxon>Spermatophyta</taxon>
        <taxon>Magnoliopsida</taxon>
        <taxon>eudicotyledons</taxon>
        <taxon>Gunneridae</taxon>
        <taxon>Pentapetalae</taxon>
        <taxon>rosids</taxon>
        <taxon>fabids</taxon>
        <taxon>Rosales</taxon>
        <taxon>Rosaceae</taxon>
        <taxon>Amygdaloideae</taxon>
        <taxon>Maleae</taxon>
        <taxon>Malus</taxon>
    </lineage>
</organism>
<accession>A0A498KM63</accession>
<proteinExistence type="predicted"/>
<sequence length="204" mass="23557">VNGKRYFLWGATRAPPPIAWRDACKRIDKGGRGLRPVMNFNKAAVAKLGWRMLFDHSKWWVQLVRLKDINFWVLGKPLAAFLSDQERQSIDWSLTFSDVIRDYCWDIPKLLSLVLHPDIVEVIRAIPLPEDLRARNDWVLRHKASVTVFHKVAHDLGFSCLEVEGDSKVLIDTLNGTSSTPCNYLLWCPTFKSLFLFPRHFIPS</sequence>
<evidence type="ECO:0008006" key="3">
    <source>
        <dbReference type="Google" id="ProtNLM"/>
    </source>
</evidence>
<protein>
    <recommendedName>
        <fullName evidence="3">RNase H type-1 domain-containing protein</fullName>
    </recommendedName>
</protein>
<dbReference type="STRING" id="3750.A0A498KM63"/>
<reference evidence="1 2" key="1">
    <citation type="submission" date="2018-10" db="EMBL/GenBank/DDBJ databases">
        <title>A high-quality apple genome assembly.</title>
        <authorList>
            <person name="Hu J."/>
        </authorList>
    </citation>
    <scope>NUCLEOTIDE SEQUENCE [LARGE SCALE GENOMIC DNA]</scope>
    <source>
        <strain evidence="2">cv. HFTH1</strain>
        <tissue evidence="1">Young leaf</tissue>
    </source>
</reference>
<gene>
    <name evidence="1" type="ORF">DVH24_025981</name>
</gene>
<feature type="non-terminal residue" evidence="1">
    <location>
        <position position="1"/>
    </location>
</feature>
<keyword evidence="2" id="KW-1185">Reference proteome</keyword>